<name>A0A0R0M0W7_9MICR</name>
<keyword evidence="2" id="KW-1185">Reference proteome</keyword>
<dbReference type="AlphaFoldDB" id="A0A0R0M0W7"/>
<dbReference type="VEuPathDB" id="MicrosporidiaDB:M153_7300011131"/>
<dbReference type="EMBL" id="LGUB01000012">
    <property type="protein sequence ID" value="KRH94984.1"/>
    <property type="molecule type" value="Genomic_DNA"/>
</dbReference>
<gene>
    <name evidence="1" type="ORF">M153_7300011131</name>
</gene>
<dbReference type="OrthoDB" id="10464521at2759"/>
<feature type="non-terminal residue" evidence="1">
    <location>
        <position position="1"/>
    </location>
</feature>
<evidence type="ECO:0000313" key="1">
    <source>
        <dbReference type="EMBL" id="KRH94984.1"/>
    </source>
</evidence>
<comment type="caution">
    <text evidence="1">The sequence shown here is derived from an EMBL/GenBank/DDBJ whole genome shotgun (WGS) entry which is preliminary data.</text>
</comment>
<protein>
    <submittedName>
        <fullName evidence="1">Uncharacterized protein</fullName>
    </submittedName>
</protein>
<evidence type="ECO:0000313" key="2">
    <source>
        <dbReference type="Proteomes" id="UP000051530"/>
    </source>
</evidence>
<accession>A0A0R0M0W7</accession>
<sequence>LGYFSEAHSEPSGGDGIVIHFDKTIITHRHKILGRNTRSHIVLVVGAVDIYSKKMLSSIQAIWIKKRFV</sequence>
<reference evidence="1 2" key="1">
    <citation type="submission" date="2015-07" db="EMBL/GenBank/DDBJ databases">
        <title>The genome of Pseudoloma neurophilia, a relevant intracellular parasite of the zebrafish.</title>
        <authorList>
            <person name="Ndikumana S."/>
            <person name="Pelin A."/>
            <person name="Sanders J."/>
            <person name="Corradi N."/>
        </authorList>
    </citation>
    <scope>NUCLEOTIDE SEQUENCE [LARGE SCALE GENOMIC DNA]</scope>
    <source>
        <strain evidence="1 2">MK1</strain>
    </source>
</reference>
<organism evidence="1 2">
    <name type="scientific">Pseudoloma neurophilia</name>
    <dbReference type="NCBI Taxonomy" id="146866"/>
    <lineage>
        <taxon>Eukaryota</taxon>
        <taxon>Fungi</taxon>
        <taxon>Fungi incertae sedis</taxon>
        <taxon>Microsporidia</taxon>
        <taxon>Pseudoloma</taxon>
    </lineage>
</organism>
<dbReference type="Proteomes" id="UP000051530">
    <property type="component" value="Unassembled WGS sequence"/>
</dbReference>
<proteinExistence type="predicted"/>